<feature type="transmembrane region" description="Helical" evidence="5">
    <location>
        <begin position="157"/>
        <end position="177"/>
    </location>
</feature>
<keyword evidence="2 5" id="KW-0812">Transmembrane</keyword>
<sequence>MAKCLTSGDPNAEYLYCASTGAAVLFAVLFGLTCVLHITQAIVYRKRFCWVIIMAAFWETCGFLTRALSSLDQTKHTFIFFSQLLILLAPLWINAFTYVVLGRMVYYFIPDQSVGRIKAKRLATWFVLLDITALLIQGTGGTLAMSRGNSRVINLGLHIYMGGIGMQEVFIVLFTGLAIRFHKKAMATDLLLGRSKDWGALLGVLYTTLILITWSNTLTTLLNKIRIIYRLVEFSSGVVNTLTTHEVFFYCLEAVPMFFAIFLYNIWHPGQVFVGPESEFSKLGGNSGRREGLGMGGTQETFVMSLIPAERV</sequence>
<evidence type="ECO:0000313" key="6">
    <source>
        <dbReference type="EMBL" id="KDQ51945.1"/>
    </source>
</evidence>
<evidence type="ECO:0008006" key="8">
    <source>
        <dbReference type="Google" id="ProtNLM"/>
    </source>
</evidence>
<dbReference type="STRING" id="933084.A0A067PDR7"/>
<feature type="transmembrane region" description="Helical" evidence="5">
    <location>
        <begin position="198"/>
        <end position="215"/>
    </location>
</feature>
<evidence type="ECO:0000256" key="4">
    <source>
        <dbReference type="ARBA" id="ARBA00023136"/>
    </source>
</evidence>
<dbReference type="AlphaFoldDB" id="A0A067PDR7"/>
<comment type="subcellular location">
    <subcellularLocation>
        <location evidence="1">Membrane</location>
        <topology evidence="1">Multi-pass membrane protein</topology>
    </subcellularLocation>
</comment>
<keyword evidence="3 5" id="KW-1133">Transmembrane helix</keyword>
<dbReference type="OrthoDB" id="3358017at2759"/>
<dbReference type="Pfam" id="PF04479">
    <property type="entry name" value="RTA1"/>
    <property type="match status" value="1"/>
</dbReference>
<proteinExistence type="predicted"/>
<protein>
    <recommendedName>
        <fullName evidence="8">RTA1 like protein</fullName>
    </recommendedName>
</protein>
<feature type="transmembrane region" description="Helical" evidence="5">
    <location>
        <begin position="247"/>
        <end position="267"/>
    </location>
</feature>
<keyword evidence="7" id="KW-1185">Reference proteome</keyword>
<name>A0A067PDR7_9AGAM</name>
<feature type="transmembrane region" description="Helical" evidence="5">
    <location>
        <begin position="48"/>
        <end position="68"/>
    </location>
</feature>
<dbReference type="PANTHER" id="PTHR31465">
    <property type="entry name" value="PROTEIN RTA1-RELATED"/>
    <property type="match status" value="1"/>
</dbReference>
<evidence type="ECO:0000256" key="5">
    <source>
        <dbReference type="SAM" id="Phobius"/>
    </source>
</evidence>
<feature type="transmembrane region" description="Helical" evidence="5">
    <location>
        <begin position="12"/>
        <end position="36"/>
    </location>
</feature>
<dbReference type="GO" id="GO:0016020">
    <property type="term" value="C:membrane"/>
    <property type="evidence" value="ECO:0007669"/>
    <property type="project" value="UniProtKB-SubCell"/>
</dbReference>
<evidence type="ECO:0000256" key="3">
    <source>
        <dbReference type="ARBA" id="ARBA00022989"/>
    </source>
</evidence>
<feature type="transmembrane region" description="Helical" evidence="5">
    <location>
        <begin position="80"/>
        <end position="101"/>
    </location>
</feature>
<evidence type="ECO:0000256" key="1">
    <source>
        <dbReference type="ARBA" id="ARBA00004141"/>
    </source>
</evidence>
<dbReference type="HOGENOM" id="CLU_033465_3_0_1"/>
<dbReference type="Proteomes" id="UP000027265">
    <property type="component" value="Unassembled WGS sequence"/>
</dbReference>
<dbReference type="InParanoid" id="A0A067PDR7"/>
<evidence type="ECO:0000313" key="7">
    <source>
        <dbReference type="Proteomes" id="UP000027265"/>
    </source>
</evidence>
<dbReference type="EMBL" id="KL197743">
    <property type="protein sequence ID" value="KDQ51945.1"/>
    <property type="molecule type" value="Genomic_DNA"/>
</dbReference>
<gene>
    <name evidence="6" type="ORF">JAAARDRAFT_50447</name>
</gene>
<feature type="transmembrane region" description="Helical" evidence="5">
    <location>
        <begin position="122"/>
        <end position="145"/>
    </location>
</feature>
<keyword evidence="4 5" id="KW-0472">Membrane</keyword>
<dbReference type="InterPro" id="IPR007568">
    <property type="entry name" value="RTA1"/>
</dbReference>
<organism evidence="6 7">
    <name type="scientific">Jaapia argillacea MUCL 33604</name>
    <dbReference type="NCBI Taxonomy" id="933084"/>
    <lineage>
        <taxon>Eukaryota</taxon>
        <taxon>Fungi</taxon>
        <taxon>Dikarya</taxon>
        <taxon>Basidiomycota</taxon>
        <taxon>Agaricomycotina</taxon>
        <taxon>Agaricomycetes</taxon>
        <taxon>Agaricomycetidae</taxon>
        <taxon>Jaapiales</taxon>
        <taxon>Jaapiaceae</taxon>
        <taxon>Jaapia</taxon>
    </lineage>
</organism>
<dbReference type="PANTHER" id="PTHR31465:SF15">
    <property type="entry name" value="LIPID TRANSPORTER ATNI-RELATED"/>
    <property type="match status" value="1"/>
</dbReference>
<evidence type="ECO:0000256" key="2">
    <source>
        <dbReference type="ARBA" id="ARBA00022692"/>
    </source>
</evidence>
<accession>A0A067PDR7</accession>
<reference evidence="7" key="1">
    <citation type="journal article" date="2014" name="Proc. Natl. Acad. Sci. U.S.A.">
        <title>Extensive sampling of basidiomycete genomes demonstrates inadequacy of the white-rot/brown-rot paradigm for wood decay fungi.</title>
        <authorList>
            <person name="Riley R."/>
            <person name="Salamov A.A."/>
            <person name="Brown D.W."/>
            <person name="Nagy L.G."/>
            <person name="Floudas D."/>
            <person name="Held B.W."/>
            <person name="Levasseur A."/>
            <person name="Lombard V."/>
            <person name="Morin E."/>
            <person name="Otillar R."/>
            <person name="Lindquist E.A."/>
            <person name="Sun H."/>
            <person name="LaButti K.M."/>
            <person name="Schmutz J."/>
            <person name="Jabbour D."/>
            <person name="Luo H."/>
            <person name="Baker S.E."/>
            <person name="Pisabarro A.G."/>
            <person name="Walton J.D."/>
            <person name="Blanchette R.A."/>
            <person name="Henrissat B."/>
            <person name="Martin F."/>
            <person name="Cullen D."/>
            <person name="Hibbett D.S."/>
            <person name="Grigoriev I.V."/>
        </authorList>
    </citation>
    <scope>NUCLEOTIDE SEQUENCE [LARGE SCALE GENOMIC DNA]</scope>
    <source>
        <strain evidence="7">MUCL 33604</strain>
    </source>
</reference>